<feature type="domain" description="SDH C-terminal" evidence="8">
    <location>
        <begin position="250"/>
        <end position="280"/>
    </location>
</feature>
<dbReference type="NCBIfam" id="TIGR00507">
    <property type="entry name" value="aroE"/>
    <property type="match status" value="1"/>
</dbReference>
<evidence type="ECO:0000259" key="6">
    <source>
        <dbReference type="Pfam" id="PF01488"/>
    </source>
</evidence>
<protein>
    <recommendedName>
        <fullName evidence="1">shikimate dehydrogenase (NADP(+))</fullName>
        <ecNumber evidence="1">1.1.1.25</ecNumber>
    </recommendedName>
</protein>
<dbReference type="GO" id="GO:0009423">
    <property type="term" value="P:chorismate biosynthetic process"/>
    <property type="evidence" value="ECO:0007669"/>
    <property type="project" value="TreeGrafter"/>
</dbReference>
<name>A0AA35QWS1_GEOBA</name>
<dbReference type="HAMAP" id="MF_00222">
    <property type="entry name" value="Shikimate_DH_AroE"/>
    <property type="match status" value="1"/>
</dbReference>
<dbReference type="EMBL" id="CASHTH010000237">
    <property type="protein sequence ID" value="CAI7995127.1"/>
    <property type="molecule type" value="Genomic_DNA"/>
</dbReference>
<dbReference type="Gene3D" id="3.40.50.10860">
    <property type="entry name" value="Leucine Dehydrogenase, chain A, domain 1"/>
    <property type="match status" value="1"/>
</dbReference>
<evidence type="ECO:0000256" key="3">
    <source>
        <dbReference type="ARBA" id="ARBA00022857"/>
    </source>
</evidence>
<evidence type="ECO:0000259" key="7">
    <source>
        <dbReference type="Pfam" id="PF08501"/>
    </source>
</evidence>
<reference evidence="9" key="1">
    <citation type="submission" date="2023-03" db="EMBL/GenBank/DDBJ databases">
        <authorList>
            <person name="Steffen K."/>
            <person name="Cardenas P."/>
        </authorList>
    </citation>
    <scope>NUCLEOTIDE SEQUENCE</scope>
</reference>
<dbReference type="Pfam" id="PF08501">
    <property type="entry name" value="Shikimate_dh_N"/>
    <property type="match status" value="1"/>
</dbReference>
<dbReference type="EC" id="1.1.1.25" evidence="1"/>
<keyword evidence="10" id="KW-1185">Reference proteome</keyword>
<gene>
    <name evidence="9" type="ORF">GBAR_LOCUS1632</name>
</gene>
<evidence type="ECO:0000313" key="9">
    <source>
        <dbReference type="EMBL" id="CAI7995127.1"/>
    </source>
</evidence>
<dbReference type="NCBIfam" id="NF001319">
    <property type="entry name" value="PRK00258.3-3"/>
    <property type="match status" value="1"/>
</dbReference>
<evidence type="ECO:0000313" key="10">
    <source>
        <dbReference type="Proteomes" id="UP001174909"/>
    </source>
</evidence>
<sequence length="286" mass="29934">MQITGQTKIVGIIGAPIEHSRSPQIHNAAIAALGLDYVYVPFHVQPDNLGAAIEGFKAANVVGINVTIPHKQNVITYLDEISREATLIGAVNTLIFKDGAISGENTDAPGFLQAMQEEGLDVPEGGTAVVIGAGGSARAIVVALALAGVQTICITNRTVSRAVALATDLSGKTGVSIYGIGLDDPKLSNAVGTSQLIVNTASTSMDVSYPLLIDPEWLEPQSIVYDIVYTPPETRLLRAAAEKGCHTIGGLGMLVHQGAIAFEKWTGVNPPVESMRQALQGAFDQK</sequence>
<dbReference type="AlphaFoldDB" id="A0AA35QWS1"/>
<evidence type="ECO:0000259" key="8">
    <source>
        <dbReference type="Pfam" id="PF18317"/>
    </source>
</evidence>
<dbReference type="GO" id="GO:0004764">
    <property type="term" value="F:shikimate 3-dehydrogenase (NADP+) activity"/>
    <property type="evidence" value="ECO:0007669"/>
    <property type="project" value="UniProtKB-EC"/>
</dbReference>
<keyword evidence="4" id="KW-0560">Oxidoreductase</keyword>
<evidence type="ECO:0000256" key="2">
    <source>
        <dbReference type="ARBA" id="ARBA00022605"/>
    </source>
</evidence>
<feature type="domain" description="Shikimate dehydrogenase substrate binding N-terminal" evidence="7">
    <location>
        <begin position="12"/>
        <end position="94"/>
    </location>
</feature>
<evidence type="ECO:0000256" key="4">
    <source>
        <dbReference type="ARBA" id="ARBA00023002"/>
    </source>
</evidence>
<dbReference type="GO" id="GO:0050661">
    <property type="term" value="F:NADP binding"/>
    <property type="evidence" value="ECO:0007669"/>
    <property type="project" value="InterPro"/>
</dbReference>
<evidence type="ECO:0000256" key="5">
    <source>
        <dbReference type="ARBA" id="ARBA00023141"/>
    </source>
</evidence>
<dbReference type="Pfam" id="PF01488">
    <property type="entry name" value="Shikimate_DH"/>
    <property type="match status" value="1"/>
</dbReference>
<evidence type="ECO:0000256" key="1">
    <source>
        <dbReference type="ARBA" id="ARBA00012962"/>
    </source>
</evidence>
<organism evidence="9 10">
    <name type="scientific">Geodia barretti</name>
    <name type="common">Barrett's horny sponge</name>
    <dbReference type="NCBI Taxonomy" id="519541"/>
    <lineage>
        <taxon>Eukaryota</taxon>
        <taxon>Metazoa</taxon>
        <taxon>Porifera</taxon>
        <taxon>Demospongiae</taxon>
        <taxon>Heteroscleromorpha</taxon>
        <taxon>Tetractinellida</taxon>
        <taxon>Astrophorina</taxon>
        <taxon>Geodiidae</taxon>
        <taxon>Geodia</taxon>
    </lineage>
</organism>
<dbReference type="InterPro" id="IPR011342">
    <property type="entry name" value="Shikimate_DH"/>
</dbReference>
<dbReference type="Gene3D" id="3.40.50.720">
    <property type="entry name" value="NAD(P)-binding Rossmann-like Domain"/>
    <property type="match status" value="1"/>
</dbReference>
<dbReference type="InterPro" id="IPR013708">
    <property type="entry name" value="Shikimate_DH-bd_N"/>
</dbReference>
<keyword evidence="5" id="KW-0057">Aromatic amino acid biosynthesis</keyword>
<comment type="caution">
    <text evidence="9">The sequence shown here is derived from an EMBL/GenBank/DDBJ whole genome shotgun (WGS) entry which is preliminary data.</text>
</comment>
<dbReference type="InterPro" id="IPR022893">
    <property type="entry name" value="Shikimate_DH_fam"/>
</dbReference>
<feature type="domain" description="Quinate/shikimate 5-dehydrogenase/glutamyl-tRNA reductase" evidence="6">
    <location>
        <begin position="126"/>
        <end position="172"/>
    </location>
</feature>
<dbReference type="Pfam" id="PF18317">
    <property type="entry name" value="SDH_C"/>
    <property type="match status" value="1"/>
</dbReference>
<dbReference type="GO" id="GO:0008652">
    <property type="term" value="P:amino acid biosynthetic process"/>
    <property type="evidence" value="ECO:0007669"/>
    <property type="project" value="UniProtKB-KW"/>
</dbReference>
<accession>A0AA35QWS1</accession>
<dbReference type="PANTHER" id="PTHR21089">
    <property type="entry name" value="SHIKIMATE DEHYDROGENASE"/>
    <property type="match status" value="1"/>
</dbReference>
<dbReference type="SUPFAM" id="SSF53223">
    <property type="entry name" value="Aminoacid dehydrogenase-like, N-terminal domain"/>
    <property type="match status" value="1"/>
</dbReference>
<dbReference type="Proteomes" id="UP001174909">
    <property type="component" value="Unassembled WGS sequence"/>
</dbReference>
<dbReference type="InterPro" id="IPR036291">
    <property type="entry name" value="NAD(P)-bd_dom_sf"/>
</dbReference>
<dbReference type="PANTHER" id="PTHR21089:SF1">
    <property type="entry name" value="BIFUNCTIONAL 3-DEHYDROQUINATE DEHYDRATASE_SHIKIMATE DEHYDROGENASE, CHLOROPLASTIC"/>
    <property type="match status" value="1"/>
</dbReference>
<dbReference type="InterPro" id="IPR041121">
    <property type="entry name" value="SDH_C"/>
</dbReference>
<dbReference type="InterPro" id="IPR006151">
    <property type="entry name" value="Shikm_DH/Glu-tRNA_Rdtase"/>
</dbReference>
<dbReference type="GO" id="GO:0019632">
    <property type="term" value="P:shikimate metabolic process"/>
    <property type="evidence" value="ECO:0007669"/>
    <property type="project" value="InterPro"/>
</dbReference>
<proteinExistence type="inferred from homology"/>
<dbReference type="SUPFAM" id="SSF51735">
    <property type="entry name" value="NAD(P)-binding Rossmann-fold domains"/>
    <property type="match status" value="1"/>
</dbReference>
<dbReference type="CDD" id="cd01065">
    <property type="entry name" value="NAD_bind_Shikimate_DH"/>
    <property type="match status" value="1"/>
</dbReference>
<keyword evidence="3" id="KW-0521">NADP</keyword>
<keyword evidence="2" id="KW-0028">Amino-acid biosynthesis</keyword>
<dbReference type="GO" id="GO:0005829">
    <property type="term" value="C:cytosol"/>
    <property type="evidence" value="ECO:0007669"/>
    <property type="project" value="TreeGrafter"/>
</dbReference>
<dbReference type="GO" id="GO:0009073">
    <property type="term" value="P:aromatic amino acid family biosynthetic process"/>
    <property type="evidence" value="ECO:0007669"/>
    <property type="project" value="UniProtKB-KW"/>
</dbReference>
<dbReference type="InterPro" id="IPR046346">
    <property type="entry name" value="Aminoacid_DH-like_N_sf"/>
</dbReference>
<dbReference type="NCBIfam" id="NF001314">
    <property type="entry name" value="PRK00258.2-2"/>
    <property type="match status" value="1"/>
</dbReference>